<evidence type="ECO:0000313" key="1">
    <source>
        <dbReference type="EMBL" id="SEP79212.1"/>
    </source>
</evidence>
<proteinExistence type="predicted"/>
<protein>
    <submittedName>
        <fullName evidence="1">Uncharacterized protein</fullName>
    </submittedName>
</protein>
<keyword evidence="2" id="KW-1185">Reference proteome</keyword>
<organism evidence="1 2">
    <name type="scientific">Neolewinella agarilytica</name>
    <dbReference type="NCBI Taxonomy" id="478744"/>
    <lineage>
        <taxon>Bacteria</taxon>
        <taxon>Pseudomonadati</taxon>
        <taxon>Bacteroidota</taxon>
        <taxon>Saprospiria</taxon>
        <taxon>Saprospirales</taxon>
        <taxon>Lewinellaceae</taxon>
        <taxon>Neolewinella</taxon>
    </lineage>
</organism>
<dbReference type="AlphaFoldDB" id="A0A1H9AQW9"/>
<reference evidence="2" key="1">
    <citation type="submission" date="2016-10" db="EMBL/GenBank/DDBJ databases">
        <authorList>
            <person name="Varghese N."/>
            <person name="Submissions S."/>
        </authorList>
    </citation>
    <scope>NUCLEOTIDE SEQUENCE [LARGE SCALE GENOMIC DNA]</scope>
    <source>
        <strain evidence="2">DSM 24740</strain>
    </source>
</reference>
<dbReference type="Proteomes" id="UP000199021">
    <property type="component" value="Unassembled WGS sequence"/>
</dbReference>
<name>A0A1H9AQW9_9BACT</name>
<evidence type="ECO:0000313" key="2">
    <source>
        <dbReference type="Proteomes" id="UP000199021"/>
    </source>
</evidence>
<accession>A0A1H9AQW9</accession>
<dbReference type="InParanoid" id="A0A1H9AQW9"/>
<dbReference type="EMBL" id="FOFB01000002">
    <property type="protein sequence ID" value="SEP79212.1"/>
    <property type="molecule type" value="Genomic_DNA"/>
</dbReference>
<sequence length="44" mass="4918">MEDQAGTERILFLVGNLRFLVHINDFDSIALKENGQATLCDLPV</sequence>
<gene>
    <name evidence="1" type="ORF">SAMN05444359_102197</name>
</gene>